<proteinExistence type="predicted"/>
<feature type="transmembrane region" description="Helical" evidence="1">
    <location>
        <begin position="158"/>
        <end position="183"/>
    </location>
</feature>
<protein>
    <submittedName>
        <fullName evidence="2">Uncharacterized protein</fullName>
    </submittedName>
</protein>
<feature type="transmembrane region" description="Helical" evidence="1">
    <location>
        <begin position="189"/>
        <end position="206"/>
    </location>
</feature>
<evidence type="ECO:0000313" key="3">
    <source>
        <dbReference type="Proteomes" id="UP001529423"/>
    </source>
</evidence>
<name>A0ABT7VLR5_9LACO</name>
<dbReference type="RefSeq" id="WP_289559658.1">
    <property type="nucleotide sequence ID" value="NZ_JAUDEO010000014.1"/>
</dbReference>
<gene>
    <name evidence="2" type="ORF">QUW46_03675</name>
</gene>
<keyword evidence="1" id="KW-0812">Transmembrane</keyword>
<dbReference type="EMBL" id="JAUDEO010000014">
    <property type="protein sequence ID" value="MDM8333675.1"/>
    <property type="molecule type" value="Genomic_DNA"/>
</dbReference>
<sequence length="216" mass="23727">MSDQTDKLIEVAKSTRDIAYNNGLKADIAGTKQQVDALQKRQDMSNVHMNEVTRQNEAMNADLKQIGPAIDKAVQAQNNNSKILNRALTNGFHIHTSAVTRAVINEFKELTGYTIDQFLQNKIIKGMNETIDEAKIAKVVAVQSANSAKEAMEQVAALINWFSNLMMILVVELGVIIGTTLILSGWWKLVGLIITVVGSVLFNLYLKGGNDNGIRS</sequence>
<accession>A0ABT7VLR5</accession>
<evidence type="ECO:0000313" key="2">
    <source>
        <dbReference type="EMBL" id="MDM8333675.1"/>
    </source>
</evidence>
<reference evidence="2" key="2">
    <citation type="submission" date="2023-06" db="EMBL/GenBank/DDBJ databases">
        <authorList>
            <person name="Zeman M."/>
            <person name="Kubasova T."/>
            <person name="Jahodarova E."/>
            <person name="Nykrynova M."/>
            <person name="Rychlik I."/>
        </authorList>
    </citation>
    <scope>NUCLEOTIDE SEQUENCE</scope>
    <source>
        <strain evidence="2">105_WCHN</strain>
    </source>
</reference>
<keyword evidence="3" id="KW-1185">Reference proteome</keyword>
<keyword evidence="1" id="KW-0472">Membrane</keyword>
<dbReference type="Proteomes" id="UP001529423">
    <property type="component" value="Unassembled WGS sequence"/>
</dbReference>
<reference evidence="2" key="1">
    <citation type="submission" date="2023-06" db="EMBL/GenBank/DDBJ databases">
        <title>Identification and characterization of horizontal gene transfer across gut microbiota members of farm animals based on homology search.</title>
        <authorList>
            <person name="Schwarzerova J."/>
            <person name="Nykrynova M."/>
            <person name="Jureckova K."/>
            <person name="Cejkova D."/>
            <person name="Rychlik I."/>
        </authorList>
    </citation>
    <scope>NUCLEOTIDE SEQUENCE</scope>
    <source>
        <strain evidence="2">105_WCHN</strain>
    </source>
</reference>
<organism evidence="2 3">
    <name type="scientific">Limosilactobacillus panis</name>
    <dbReference type="NCBI Taxonomy" id="47493"/>
    <lineage>
        <taxon>Bacteria</taxon>
        <taxon>Bacillati</taxon>
        <taxon>Bacillota</taxon>
        <taxon>Bacilli</taxon>
        <taxon>Lactobacillales</taxon>
        <taxon>Lactobacillaceae</taxon>
        <taxon>Limosilactobacillus</taxon>
    </lineage>
</organism>
<evidence type="ECO:0000256" key="1">
    <source>
        <dbReference type="SAM" id="Phobius"/>
    </source>
</evidence>
<keyword evidence="1" id="KW-1133">Transmembrane helix</keyword>
<comment type="caution">
    <text evidence="2">The sequence shown here is derived from an EMBL/GenBank/DDBJ whole genome shotgun (WGS) entry which is preliminary data.</text>
</comment>